<evidence type="ECO:0000313" key="2">
    <source>
        <dbReference type="EMBL" id="OZC34813.1"/>
    </source>
</evidence>
<dbReference type="InterPro" id="IPR036397">
    <property type="entry name" value="RNaseH_sf"/>
</dbReference>
<dbReference type="PANTHER" id="PTHR30347:SF1">
    <property type="entry name" value="MECHANOSENSITIVE CHANNEL MSCK"/>
    <property type="match status" value="1"/>
</dbReference>
<dbReference type="RefSeq" id="WP_094625391.1">
    <property type="nucleotide sequence ID" value="NZ_NEFY01000008.1"/>
</dbReference>
<dbReference type="Proteomes" id="UP000216984">
    <property type="component" value="Unassembled WGS sequence"/>
</dbReference>
<comment type="caution">
    <text evidence="3">The sequence shown here is derived from an EMBL/GenBank/DDBJ whole genome shotgun (WGS) entry which is preliminary data.</text>
</comment>
<dbReference type="Gene3D" id="3.30.420.10">
    <property type="entry name" value="Ribonuclease H-like superfamily/Ribonuclease H"/>
    <property type="match status" value="1"/>
</dbReference>
<keyword evidence="4" id="KW-1185">Reference proteome</keyword>
<dbReference type="GO" id="GO:0003676">
    <property type="term" value="F:nucleic acid binding"/>
    <property type="evidence" value="ECO:0007669"/>
    <property type="project" value="InterPro"/>
</dbReference>
<dbReference type="Pfam" id="PF13565">
    <property type="entry name" value="HTH_32"/>
    <property type="match status" value="1"/>
</dbReference>
<dbReference type="SUPFAM" id="SSF53098">
    <property type="entry name" value="Ribonuclease H-like"/>
    <property type="match status" value="1"/>
</dbReference>
<dbReference type="InterPro" id="IPR038717">
    <property type="entry name" value="Tc1-like_DDE_dom"/>
</dbReference>
<dbReference type="AlphaFoldDB" id="A0A7Z1DTL5"/>
<gene>
    <name evidence="3" type="ORF">B9Q17_02690</name>
    <name evidence="2" type="ORF">B9Q17_13075</name>
</gene>
<proteinExistence type="predicted"/>
<name>A0A7Z1DTL5_9GAMM</name>
<dbReference type="NCBIfam" id="NF033545">
    <property type="entry name" value="transpos_IS630"/>
    <property type="match status" value="1"/>
</dbReference>
<dbReference type="Pfam" id="PF13358">
    <property type="entry name" value="DDE_3"/>
    <property type="match status" value="1"/>
</dbReference>
<dbReference type="SUPFAM" id="SSF46689">
    <property type="entry name" value="Homeodomain-like"/>
    <property type="match status" value="1"/>
</dbReference>
<dbReference type="EMBL" id="NEFY01000024">
    <property type="protein sequence ID" value="OZC34813.1"/>
    <property type="molecule type" value="Genomic_DNA"/>
</dbReference>
<dbReference type="InterPro" id="IPR052702">
    <property type="entry name" value="MscS-like_channel"/>
</dbReference>
<organism evidence="3 4">
    <name type="scientific">Marinobacter vinifirmus</name>
    <dbReference type="NCBI Taxonomy" id="355591"/>
    <lineage>
        <taxon>Bacteria</taxon>
        <taxon>Pseudomonadati</taxon>
        <taxon>Pseudomonadota</taxon>
        <taxon>Gammaproteobacteria</taxon>
        <taxon>Pseudomonadales</taxon>
        <taxon>Marinobacteraceae</taxon>
        <taxon>Marinobacter</taxon>
    </lineage>
</organism>
<sequence>MARKPAPFNLTVNDQLELESWLRTSTLSQNLVLRARIVLALNAGESPKVVAEQLGTTTATVFKWRNRYTEQGLSGLRDAPRPGQPRKLDQKKVKAILDDTVKKVPKESTHWSIRLMAEYAGVSRWQVHQIWKAADLKPHRLKTFKISNDPDFAEKVFDVVGLYLNPPDNALVLSVDEKTQIQALDRTQPKLQLKPGQIERRTHDYKRHGTTSLYAALNILNGEVIGRITQRHRAKEFLDFLRQIDRETPKEQDLHLILDNSSTHKTPEVKAWLEKHPRFKLHFTPTSASWLNAVEGWFGQLERRALYRGIFTSVGELKKAIRRFIQTHNEKLAKPFRWHKSAESIMTSVARAKLSVIDNK</sequence>
<evidence type="ECO:0000313" key="3">
    <source>
        <dbReference type="EMBL" id="OZC35768.1"/>
    </source>
</evidence>
<evidence type="ECO:0000259" key="1">
    <source>
        <dbReference type="Pfam" id="PF13358"/>
    </source>
</evidence>
<protein>
    <submittedName>
        <fullName evidence="3">IS630 family transposase</fullName>
    </submittedName>
</protein>
<dbReference type="InterPro" id="IPR009057">
    <property type="entry name" value="Homeodomain-like_sf"/>
</dbReference>
<feature type="domain" description="Tc1-like transposase DDE" evidence="1">
    <location>
        <begin position="174"/>
        <end position="318"/>
    </location>
</feature>
<accession>A0A7Z1DTL5</accession>
<dbReference type="EMBL" id="NEFY01000008">
    <property type="protein sequence ID" value="OZC35768.1"/>
    <property type="molecule type" value="Genomic_DNA"/>
</dbReference>
<dbReference type="PANTHER" id="PTHR30347">
    <property type="entry name" value="POTASSIUM CHANNEL RELATED"/>
    <property type="match status" value="1"/>
</dbReference>
<reference evidence="3 4" key="1">
    <citation type="submission" date="2017-06" db="EMBL/GenBank/DDBJ databases">
        <title>Draft genome sequence of the halophilic bacterium Marinobacter vinifirmus FB1.</title>
        <authorList>
            <person name="Stepanov V.G."/>
            <person name="Roberts D.J."/>
            <person name="Fox G.E."/>
        </authorList>
    </citation>
    <scope>NUCLEOTIDE SEQUENCE [LARGE SCALE GENOMIC DNA]</scope>
    <source>
        <strain evidence="3 4">FB1</strain>
    </source>
</reference>
<evidence type="ECO:0000313" key="4">
    <source>
        <dbReference type="Proteomes" id="UP000216984"/>
    </source>
</evidence>
<dbReference type="InterPro" id="IPR047655">
    <property type="entry name" value="Transpos_IS630-like"/>
</dbReference>
<dbReference type="InterPro" id="IPR012337">
    <property type="entry name" value="RNaseH-like_sf"/>
</dbReference>